<comment type="caution">
    <text evidence="3">The sequence shown here is derived from an EMBL/GenBank/DDBJ whole genome shotgun (WGS) entry which is preliminary data.</text>
</comment>
<dbReference type="PANTHER" id="PTHR33434">
    <property type="entry name" value="DEGV DOMAIN-CONTAINING PROTEIN DR_1986-RELATED"/>
    <property type="match status" value="1"/>
</dbReference>
<evidence type="ECO:0000313" key="4">
    <source>
        <dbReference type="Proteomes" id="UP000886890"/>
    </source>
</evidence>
<dbReference type="Pfam" id="PF02645">
    <property type="entry name" value="DegV"/>
    <property type="match status" value="1"/>
</dbReference>
<gene>
    <name evidence="3" type="ORF">H9734_06120</name>
</gene>
<dbReference type="Gene3D" id="3.40.50.10440">
    <property type="entry name" value="Dihydroxyacetone kinase, domain 1"/>
    <property type="match status" value="1"/>
</dbReference>
<evidence type="ECO:0000256" key="1">
    <source>
        <dbReference type="ARBA" id="ARBA00003238"/>
    </source>
</evidence>
<reference evidence="3" key="1">
    <citation type="journal article" date="2021" name="PeerJ">
        <title>Extensive microbial diversity within the chicken gut microbiome revealed by metagenomics and culture.</title>
        <authorList>
            <person name="Gilroy R."/>
            <person name="Ravi A."/>
            <person name="Getino M."/>
            <person name="Pursley I."/>
            <person name="Horton D.L."/>
            <person name="Alikhan N.F."/>
            <person name="Baker D."/>
            <person name="Gharbi K."/>
            <person name="Hall N."/>
            <person name="Watson M."/>
            <person name="Adriaenssens E.M."/>
            <person name="Foster-Nyarko E."/>
            <person name="Jarju S."/>
            <person name="Secka A."/>
            <person name="Antonio M."/>
            <person name="Oren A."/>
            <person name="Chaudhuri R.R."/>
            <person name="La Ragione R."/>
            <person name="Hildebrand F."/>
            <person name="Pallen M.J."/>
        </authorList>
    </citation>
    <scope>NUCLEOTIDE SEQUENCE</scope>
    <source>
        <strain evidence="3">CHK183-1962</strain>
    </source>
</reference>
<keyword evidence="2" id="KW-0446">Lipid-binding</keyword>
<sequence length="289" mass="32716">MKEYIITTDDTCDMPESFYEEHQIPYVSLNCMVNGQIFNKEHRADPHEFYEWMRSGAMPTTSQANAEDVKNCWLPYMEKGMDILHLGFSSGLSGSFNSARIAAEELMEEYPGIRIRVVDSLCASMGEGLLLFYAVQQKEQGKSLEEVGDFLEENKLHLCHVFTVDDLFHLHRGGRVSKLSAIVGTMVGIKPMLHVDNEGHLILLSKVRGRKRALAELVKMMDERVGSYKDRNRTVFISHGDCEEDARMVADLVREKYHIQDIRFHTIGATIGAHAGPGTVALFFLGEKR</sequence>
<evidence type="ECO:0000256" key="2">
    <source>
        <dbReference type="ARBA" id="ARBA00023121"/>
    </source>
</evidence>
<dbReference type="InterPro" id="IPR050270">
    <property type="entry name" value="DegV_domain_contain"/>
</dbReference>
<reference evidence="3" key="2">
    <citation type="submission" date="2021-04" db="EMBL/GenBank/DDBJ databases">
        <authorList>
            <person name="Gilroy R."/>
        </authorList>
    </citation>
    <scope>NUCLEOTIDE SEQUENCE</scope>
    <source>
        <strain evidence="3">CHK183-1962</strain>
    </source>
</reference>
<dbReference type="Proteomes" id="UP000886890">
    <property type="component" value="Unassembled WGS sequence"/>
</dbReference>
<accession>A0A9D1XCR4</accession>
<dbReference type="SUPFAM" id="SSF82549">
    <property type="entry name" value="DAK1/DegV-like"/>
    <property type="match status" value="1"/>
</dbReference>
<proteinExistence type="predicted"/>
<dbReference type="NCBIfam" id="TIGR00762">
    <property type="entry name" value="DegV"/>
    <property type="match status" value="1"/>
</dbReference>
<dbReference type="Gene3D" id="2.20.28.50">
    <property type="entry name" value="degv family protein"/>
    <property type="match status" value="1"/>
</dbReference>
<dbReference type="EMBL" id="DXEK01000100">
    <property type="protein sequence ID" value="HIX77153.1"/>
    <property type="molecule type" value="Genomic_DNA"/>
</dbReference>
<dbReference type="GO" id="GO:0008289">
    <property type="term" value="F:lipid binding"/>
    <property type="evidence" value="ECO:0007669"/>
    <property type="project" value="UniProtKB-KW"/>
</dbReference>
<evidence type="ECO:0000313" key="3">
    <source>
        <dbReference type="EMBL" id="HIX77153.1"/>
    </source>
</evidence>
<name>A0A9D1XCR4_9FIRM</name>
<dbReference type="AlphaFoldDB" id="A0A9D1XCR4"/>
<dbReference type="PANTHER" id="PTHR33434:SF3">
    <property type="entry name" value="DEGV DOMAIN-CONTAINING PROTEIN YITS"/>
    <property type="match status" value="1"/>
</dbReference>
<comment type="function">
    <text evidence="1">May bind long-chain fatty acids, such as palmitate, and may play a role in lipid transport or fatty acid metabolism.</text>
</comment>
<dbReference type="PROSITE" id="PS51482">
    <property type="entry name" value="DEGV"/>
    <property type="match status" value="1"/>
</dbReference>
<dbReference type="InterPro" id="IPR043168">
    <property type="entry name" value="DegV_C"/>
</dbReference>
<dbReference type="Gene3D" id="3.30.1180.10">
    <property type="match status" value="1"/>
</dbReference>
<protein>
    <submittedName>
        <fullName evidence="3">DegV family protein</fullName>
    </submittedName>
</protein>
<organism evidence="3 4">
    <name type="scientific">Candidatus Fusicatenibacter merdavium</name>
    <dbReference type="NCBI Taxonomy" id="2838600"/>
    <lineage>
        <taxon>Bacteria</taxon>
        <taxon>Bacillati</taxon>
        <taxon>Bacillota</taxon>
        <taxon>Clostridia</taxon>
        <taxon>Lachnospirales</taxon>
        <taxon>Lachnospiraceae</taxon>
        <taxon>Fusicatenibacter</taxon>
    </lineage>
</organism>
<dbReference type="InterPro" id="IPR003797">
    <property type="entry name" value="DegV"/>
</dbReference>